<evidence type="ECO:0000313" key="2">
    <source>
        <dbReference type="Proteomes" id="UP000319700"/>
    </source>
</evidence>
<name>A0A502F3V2_9FLAO</name>
<gene>
    <name evidence="1" type="ORF">EAH81_05010</name>
</gene>
<sequence length="74" mass="8797">MTKMRISALSLGFRQSFLHSWFKTLTKSDTQPYDLKKLVFSTYSFEIFAKNLCELCGKNYAIRQTFYSKTFYLL</sequence>
<evidence type="ECO:0000313" key="1">
    <source>
        <dbReference type="EMBL" id="TPG43914.1"/>
    </source>
</evidence>
<reference evidence="1 2" key="1">
    <citation type="journal article" date="2019" name="Environ. Microbiol.">
        <title>Species interactions and distinct microbial communities in high Arctic permafrost affected cryosols are associated with the CH4 and CO2 gas fluxes.</title>
        <authorList>
            <person name="Altshuler I."/>
            <person name="Hamel J."/>
            <person name="Turney S."/>
            <person name="Magnuson E."/>
            <person name="Levesque R."/>
            <person name="Greer C."/>
            <person name="Whyte L.G."/>
        </authorList>
    </citation>
    <scope>NUCLEOTIDE SEQUENCE [LARGE SCALE GENOMIC DNA]</scope>
    <source>
        <strain evidence="1 2">42</strain>
    </source>
</reference>
<proteinExistence type="predicted"/>
<organism evidence="1 2">
    <name type="scientific">Flavobacterium pectinovorum</name>
    <dbReference type="NCBI Taxonomy" id="29533"/>
    <lineage>
        <taxon>Bacteria</taxon>
        <taxon>Pseudomonadati</taxon>
        <taxon>Bacteroidota</taxon>
        <taxon>Flavobacteriia</taxon>
        <taxon>Flavobacteriales</taxon>
        <taxon>Flavobacteriaceae</taxon>
        <taxon>Flavobacterium</taxon>
    </lineage>
</organism>
<dbReference type="Proteomes" id="UP000319700">
    <property type="component" value="Unassembled WGS sequence"/>
</dbReference>
<dbReference type="EMBL" id="RCZH01000003">
    <property type="protein sequence ID" value="TPG43914.1"/>
    <property type="molecule type" value="Genomic_DNA"/>
</dbReference>
<dbReference type="AlphaFoldDB" id="A0A502F3V2"/>
<accession>A0A502F3V2</accession>
<keyword evidence="2" id="KW-1185">Reference proteome</keyword>
<protein>
    <submittedName>
        <fullName evidence="1">Uncharacterized protein</fullName>
    </submittedName>
</protein>
<comment type="caution">
    <text evidence="1">The sequence shown here is derived from an EMBL/GenBank/DDBJ whole genome shotgun (WGS) entry which is preliminary data.</text>
</comment>